<dbReference type="GO" id="GO:0030497">
    <property type="term" value="P:fatty acid elongation"/>
    <property type="evidence" value="ECO:0007669"/>
    <property type="project" value="TreeGrafter"/>
</dbReference>
<evidence type="ECO:0000313" key="3">
    <source>
        <dbReference type="Proteomes" id="UP000467841"/>
    </source>
</evidence>
<dbReference type="Gene3D" id="3.30.300.30">
    <property type="match status" value="1"/>
</dbReference>
<reference evidence="2" key="1">
    <citation type="submission" date="2020-01" db="EMBL/GenBank/DDBJ databases">
        <authorList>
            <person name="Mishra B."/>
        </authorList>
    </citation>
    <scope>NUCLEOTIDE SEQUENCE [LARGE SCALE GENOMIC DNA]</scope>
</reference>
<dbReference type="Gene3D" id="2.30.38.10">
    <property type="entry name" value="Luciferase, Domain 3"/>
    <property type="match status" value="1"/>
</dbReference>
<dbReference type="PROSITE" id="PS00455">
    <property type="entry name" value="AMP_BINDING"/>
    <property type="match status" value="1"/>
</dbReference>
<dbReference type="SUPFAM" id="SSF56801">
    <property type="entry name" value="Acetyl-CoA synthetase-like"/>
    <property type="match status" value="1"/>
</dbReference>
<name>A0A6D2HCU9_9BRAS</name>
<dbReference type="InterPro" id="IPR052987">
    <property type="entry name" value="Chloroplast_AMP-bd_Enzymes"/>
</dbReference>
<sequence length="722" mass="80969">MASTSLVPSILVSYCSPAPDFRDSGNFKGFCRRISVSSRRGFRVHAESTIQEKELRRCSQFLERSSSFSKDTTLSSSEWKSVPDIWRSSVEKYGDRVAVVDPYHEPPSTFTYKQLEQEILDFVEGLRVVGVKADEKISLFADNSCRWLVADQGIMATGAVNVVRGSRSSVEELLQIYCHSESVALVVDNPEFYNRIAETFLKKAPLRFVILLWGDKSSLVTSGRKTPVYSYNDIKNLGHERRAKFGARSSDAGKYEYESIDPDDIATIMYTSGTTGNPKGVMLTHQNLLHQIKNLSEFVPAKAGERFLSMLPSWHAYERACEYFIFTCGVEQKYTSVRFLKDDLKRYRPHYLISVPLVYETLYSGIQKQISSSSAIRKFLALTLIRISLAYMEMRRVYEGMCLTKEQKPPMYIVSMVDFLWARVVAFVLWPFHMLAEKLVHKKIRSSIGISKAGVSGGGSLPMHVDKFFEAIGVNVQNGYGLTETSPVVSARRLSCNVLGSVGNPIKDTEFKIVDHETGSVLPPGSKGIVKVRGPPVMKGYYKNPLATKQVIDDDGWLNTGDMGWIAPRHSTGRSRSCGGVIVLEGRAKDTIVLSTGENVEPLEIEEAAMRSSLIQQIVVIGQDQRRLGAIVIPNKEAAEGAATSQISPVDPQVNRLSKETLTSMVYEELRKWTSECSFQVGPVLIVDEPFTIDNGFMTPTMKIRRDKVVDQYKEEIDRLYK</sequence>
<organism evidence="2 3">
    <name type="scientific">Microthlaspi erraticum</name>
    <dbReference type="NCBI Taxonomy" id="1685480"/>
    <lineage>
        <taxon>Eukaryota</taxon>
        <taxon>Viridiplantae</taxon>
        <taxon>Streptophyta</taxon>
        <taxon>Embryophyta</taxon>
        <taxon>Tracheophyta</taxon>
        <taxon>Spermatophyta</taxon>
        <taxon>Magnoliopsida</taxon>
        <taxon>eudicotyledons</taxon>
        <taxon>Gunneridae</taxon>
        <taxon>Pentapetalae</taxon>
        <taxon>rosids</taxon>
        <taxon>malvids</taxon>
        <taxon>Brassicales</taxon>
        <taxon>Brassicaceae</taxon>
        <taxon>Coluteocarpeae</taxon>
        <taxon>Microthlaspi</taxon>
    </lineage>
</organism>
<dbReference type="InterPro" id="IPR000873">
    <property type="entry name" value="AMP-dep_synth/lig_dom"/>
</dbReference>
<dbReference type="EMBL" id="CACVBM020000011">
    <property type="protein sequence ID" value="CAA7012992.1"/>
    <property type="molecule type" value="Genomic_DNA"/>
</dbReference>
<dbReference type="FunFam" id="3.30.300.30:FF:000044">
    <property type="entry name" value="Long-chain-fatty-acid--[acyl-carrier-protein] ligase AEE15, chloroplastic"/>
    <property type="match status" value="1"/>
</dbReference>
<evidence type="ECO:0000313" key="2">
    <source>
        <dbReference type="EMBL" id="CAA7012992.1"/>
    </source>
</evidence>
<dbReference type="PANTHER" id="PTHR43813">
    <property type="entry name" value="ACYL-ACTIVATING ENZYME 16, CHLOROPLASTIC-RELATED"/>
    <property type="match status" value="1"/>
</dbReference>
<feature type="domain" description="AMP-dependent synthetase/ligase" evidence="1">
    <location>
        <begin position="88"/>
        <end position="542"/>
    </location>
</feature>
<dbReference type="GO" id="GO:0009507">
    <property type="term" value="C:chloroplast"/>
    <property type="evidence" value="ECO:0007669"/>
    <property type="project" value="TreeGrafter"/>
</dbReference>
<protein>
    <recommendedName>
        <fullName evidence="1">AMP-dependent synthetase/ligase domain-containing protein</fullName>
    </recommendedName>
</protein>
<dbReference type="Pfam" id="PF23562">
    <property type="entry name" value="AMP-binding_C_3"/>
    <property type="match status" value="1"/>
</dbReference>
<dbReference type="Gene3D" id="3.40.50.12780">
    <property type="entry name" value="N-terminal domain of ligase-like"/>
    <property type="match status" value="1"/>
</dbReference>
<proteinExistence type="predicted"/>
<dbReference type="InterPro" id="IPR045851">
    <property type="entry name" value="AMP-bd_C_sf"/>
</dbReference>
<dbReference type="Gene3D" id="3.40.50.980">
    <property type="match status" value="1"/>
</dbReference>
<gene>
    <name evidence="2" type="ORF">MERR_LOCUS226</name>
</gene>
<accession>A0A6D2HCU9</accession>
<dbReference type="InterPro" id="IPR020845">
    <property type="entry name" value="AMP-binding_CS"/>
</dbReference>
<dbReference type="InterPro" id="IPR042099">
    <property type="entry name" value="ANL_N_sf"/>
</dbReference>
<dbReference type="Pfam" id="PF00501">
    <property type="entry name" value="AMP-binding"/>
    <property type="match status" value="1"/>
</dbReference>
<dbReference type="InterPro" id="IPR020459">
    <property type="entry name" value="AMP-binding"/>
</dbReference>
<dbReference type="PANTHER" id="PTHR43813:SF1">
    <property type="entry name" value="ACYL-ACTIVATING ENZYME 16, CHLOROPLASTIC-RELATED"/>
    <property type="match status" value="1"/>
</dbReference>
<evidence type="ECO:0000259" key="1">
    <source>
        <dbReference type="Pfam" id="PF00501"/>
    </source>
</evidence>
<dbReference type="AlphaFoldDB" id="A0A6D2HCU9"/>
<dbReference type="CDD" id="cd17640">
    <property type="entry name" value="LC_FACS_like"/>
    <property type="match status" value="1"/>
</dbReference>
<dbReference type="GO" id="GO:0008922">
    <property type="term" value="F:long-chain fatty acid [acyl-carrier-protein] ligase activity"/>
    <property type="evidence" value="ECO:0007669"/>
    <property type="project" value="TreeGrafter"/>
</dbReference>
<comment type="caution">
    <text evidence="2">The sequence shown here is derived from an EMBL/GenBank/DDBJ whole genome shotgun (WGS) entry which is preliminary data.</text>
</comment>
<dbReference type="Proteomes" id="UP000467841">
    <property type="component" value="Unassembled WGS sequence"/>
</dbReference>
<dbReference type="PRINTS" id="PR00154">
    <property type="entry name" value="AMPBINDING"/>
</dbReference>
<dbReference type="OrthoDB" id="1700726at2759"/>
<keyword evidence="3" id="KW-1185">Reference proteome</keyword>